<feature type="non-terminal residue" evidence="1">
    <location>
        <position position="1"/>
    </location>
</feature>
<proteinExistence type="predicted"/>
<dbReference type="Proteomes" id="UP000789920">
    <property type="component" value="Unassembled WGS sequence"/>
</dbReference>
<keyword evidence="2" id="KW-1185">Reference proteome</keyword>
<accession>A0ACA9T063</accession>
<organism evidence="1 2">
    <name type="scientific">Racocetra persica</name>
    <dbReference type="NCBI Taxonomy" id="160502"/>
    <lineage>
        <taxon>Eukaryota</taxon>
        <taxon>Fungi</taxon>
        <taxon>Fungi incertae sedis</taxon>
        <taxon>Mucoromycota</taxon>
        <taxon>Glomeromycotina</taxon>
        <taxon>Glomeromycetes</taxon>
        <taxon>Diversisporales</taxon>
        <taxon>Gigasporaceae</taxon>
        <taxon>Racocetra</taxon>
    </lineage>
</organism>
<reference evidence="1" key="1">
    <citation type="submission" date="2021-06" db="EMBL/GenBank/DDBJ databases">
        <authorList>
            <person name="Kallberg Y."/>
            <person name="Tangrot J."/>
            <person name="Rosling A."/>
        </authorList>
    </citation>
    <scope>NUCLEOTIDE SEQUENCE</scope>
    <source>
        <strain evidence="1">MA461A</strain>
    </source>
</reference>
<comment type="caution">
    <text evidence="1">The sequence shown here is derived from an EMBL/GenBank/DDBJ whole genome shotgun (WGS) entry which is preliminary data.</text>
</comment>
<evidence type="ECO:0000313" key="2">
    <source>
        <dbReference type="Proteomes" id="UP000789920"/>
    </source>
</evidence>
<name>A0ACA9T063_9GLOM</name>
<protein>
    <submittedName>
        <fullName evidence="1">739_t:CDS:1</fullName>
    </submittedName>
</protein>
<evidence type="ECO:0000313" key="1">
    <source>
        <dbReference type="EMBL" id="CAG8852092.1"/>
    </source>
</evidence>
<dbReference type="EMBL" id="CAJVQC010179925">
    <property type="protein sequence ID" value="CAG8852092.1"/>
    <property type="molecule type" value="Genomic_DNA"/>
</dbReference>
<feature type="non-terminal residue" evidence="1">
    <location>
        <position position="42"/>
    </location>
</feature>
<sequence length="42" mass="5166">KTRSNKKDTICKYCSYEYSIPQKLHKYLKQKNLYKPLQDQKN</sequence>
<gene>
    <name evidence="1" type="ORF">RPERSI_LOCUS36900</name>
</gene>